<keyword evidence="2" id="KW-1185">Reference proteome</keyword>
<gene>
    <name evidence="3" type="primary">LOC112688472</name>
</gene>
<dbReference type="GeneID" id="112688472"/>
<feature type="region of interest" description="Disordered" evidence="1">
    <location>
        <begin position="19"/>
        <end position="42"/>
    </location>
</feature>
<evidence type="ECO:0000256" key="1">
    <source>
        <dbReference type="SAM" id="MobiDB-lite"/>
    </source>
</evidence>
<protein>
    <submittedName>
        <fullName evidence="3">Uncharacterized protein LOC112688472 isoform X1</fullName>
    </submittedName>
</protein>
<reference evidence="3" key="1">
    <citation type="submission" date="2025-08" db="UniProtKB">
        <authorList>
            <consortium name="RefSeq"/>
        </authorList>
    </citation>
    <scope>IDENTIFICATION</scope>
    <source>
        <tissue evidence="3">Whole body</tissue>
    </source>
</reference>
<proteinExistence type="predicted"/>
<evidence type="ECO:0000313" key="2">
    <source>
        <dbReference type="Proteomes" id="UP000694846"/>
    </source>
</evidence>
<dbReference type="OrthoDB" id="10487356at2759"/>
<dbReference type="AlphaFoldDB" id="A0A8B8G3Q9"/>
<dbReference type="Proteomes" id="UP000694846">
    <property type="component" value="Unplaced"/>
</dbReference>
<name>A0A8B8G3Q9_9HEMI</name>
<dbReference type="RefSeq" id="XP_025417443.1">
    <property type="nucleotide sequence ID" value="XM_025561658.1"/>
</dbReference>
<organism evidence="2 3">
    <name type="scientific">Sipha flava</name>
    <name type="common">yellow sugarcane aphid</name>
    <dbReference type="NCBI Taxonomy" id="143950"/>
    <lineage>
        <taxon>Eukaryota</taxon>
        <taxon>Metazoa</taxon>
        <taxon>Ecdysozoa</taxon>
        <taxon>Arthropoda</taxon>
        <taxon>Hexapoda</taxon>
        <taxon>Insecta</taxon>
        <taxon>Pterygota</taxon>
        <taxon>Neoptera</taxon>
        <taxon>Paraneoptera</taxon>
        <taxon>Hemiptera</taxon>
        <taxon>Sternorrhyncha</taxon>
        <taxon>Aphidomorpha</taxon>
        <taxon>Aphidoidea</taxon>
        <taxon>Aphididae</taxon>
        <taxon>Sipha</taxon>
    </lineage>
</organism>
<evidence type="ECO:0000313" key="3">
    <source>
        <dbReference type="RefSeq" id="XP_025417443.1"/>
    </source>
</evidence>
<sequence length="104" mass="11546">MRKRFFSAVHKVLEERAKHSGANRNLPGCQSSRRISRTSRRSSSIGCRSLMIGRRSSAGILAWTSCQDPSRMYNTNIIRACVELGEAAISTLDIMTTSSLTLQI</sequence>
<accession>A0A8B8G3Q9</accession>